<reference evidence="1 2" key="1">
    <citation type="submission" date="2015-09" db="EMBL/GenBank/DDBJ databases">
        <title>Trachymyrmex cornetzi WGS genome.</title>
        <authorList>
            <person name="Nygaard S."/>
            <person name="Hu H."/>
            <person name="Boomsma J."/>
            <person name="Zhang G."/>
        </authorList>
    </citation>
    <scope>NUCLEOTIDE SEQUENCE [LARGE SCALE GENOMIC DNA]</scope>
    <source>
        <strain evidence="1">Tcor2-1</strain>
        <tissue evidence="1">Whole body</tissue>
    </source>
</reference>
<evidence type="ECO:0008006" key="3">
    <source>
        <dbReference type="Google" id="ProtNLM"/>
    </source>
</evidence>
<protein>
    <recommendedName>
        <fullName evidence="3">DUF4806 domain-containing protein</fullName>
    </recommendedName>
</protein>
<sequence>MSQIGGTTVAKNVRNIMAEIIGYEVAQAYTWTGQKKTLSMKNSKLADTIIAIVLKYDNNTIAEIEACMQEWLRRSGDRMRALKKK</sequence>
<dbReference type="OrthoDB" id="7544233at2759"/>
<accession>A0A151JN31</accession>
<gene>
    <name evidence="1" type="ORF">ALC57_02708</name>
</gene>
<proteinExistence type="predicted"/>
<evidence type="ECO:0000313" key="1">
    <source>
        <dbReference type="EMBL" id="KYN27885.1"/>
    </source>
</evidence>
<dbReference type="AlphaFoldDB" id="A0A151JN31"/>
<keyword evidence="2" id="KW-1185">Reference proteome</keyword>
<dbReference type="KEGG" id="tcz:108770861"/>
<organism evidence="1 2">
    <name type="scientific">Trachymyrmex cornetzi</name>
    <dbReference type="NCBI Taxonomy" id="471704"/>
    <lineage>
        <taxon>Eukaryota</taxon>
        <taxon>Metazoa</taxon>
        <taxon>Ecdysozoa</taxon>
        <taxon>Arthropoda</taxon>
        <taxon>Hexapoda</taxon>
        <taxon>Insecta</taxon>
        <taxon>Pterygota</taxon>
        <taxon>Neoptera</taxon>
        <taxon>Endopterygota</taxon>
        <taxon>Hymenoptera</taxon>
        <taxon>Apocrita</taxon>
        <taxon>Aculeata</taxon>
        <taxon>Formicoidea</taxon>
        <taxon>Formicidae</taxon>
        <taxon>Myrmicinae</taxon>
        <taxon>Trachymyrmex</taxon>
    </lineage>
</organism>
<dbReference type="EMBL" id="KQ978876">
    <property type="protein sequence ID" value="KYN27885.1"/>
    <property type="molecule type" value="Genomic_DNA"/>
</dbReference>
<dbReference type="Proteomes" id="UP000078492">
    <property type="component" value="Unassembled WGS sequence"/>
</dbReference>
<name>A0A151JN31_9HYME</name>
<evidence type="ECO:0000313" key="2">
    <source>
        <dbReference type="Proteomes" id="UP000078492"/>
    </source>
</evidence>